<dbReference type="Pfam" id="PF05050">
    <property type="entry name" value="Methyltransf_21"/>
    <property type="match status" value="1"/>
</dbReference>
<dbReference type="AlphaFoldDB" id="A5FZ61"/>
<reference evidence="2 3" key="1">
    <citation type="submission" date="2007-05" db="EMBL/GenBank/DDBJ databases">
        <title>Complete sequence of chromosome of Acidiphilium cryptum JF-5.</title>
        <authorList>
            <consortium name="US DOE Joint Genome Institute"/>
            <person name="Copeland A."/>
            <person name="Lucas S."/>
            <person name="Lapidus A."/>
            <person name="Barry K."/>
            <person name="Detter J.C."/>
            <person name="Glavina del Rio T."/>
            <person name="Hammon N."/>
            <person name="Israni S."/>
            <person name="Dalin E."/>
            <person name="Tice H."/>
            <person name="Pitluck S."/>
            <person name="Sims D."/>
            <person name="Brettin T."/>
            <person name="Bruce D."/>
            <person name="Han C."/>
            <person name="Schmutz J."/>
            <person name="Larimer F."/>
            <person name="Land M."/>
            <person name="Hauser L."/>
            <person name="Kyrpides N."/>
            <person name="Kim E."/>
            <person name="Magnuson T."/>
            <person name="Richardson P."/>
        </authorList>
    </citation>
    <scope>NUCLEOTIDE SEQUENCE [LARGE SCALE GENOMIC DNA]</scope>
    <source>
        <strain evidence="2 3">JF-5</strain>
    </source>
</reference>
<dbReference type="InterPro" id="IPR029063">
    <property type="entry name" value="SAM-dependent_MTases_sf"/>
</dbReference>
<dbReference type="Proteomes" id="UP000000245">
    <property type="component" value="Chromosome"/>
</dbReference>
<keyword evidence="2" id="KW-0489">Methyltransferase</keyword>
<accession>A5FZ61</accession>
<dbReference type="STRING" id="349163.Acry_1688"/>
<gene>
    <name evidence="2" type="ordered locus">Acry_1688</name>
</gene>
<evidence type="ECO:0000313" key="3">
    <source>
        <dbReference type="Proteomes" id="UP000000245"/>
    </source>
</evidence>
<dbReference type="RefSeq" id="WP_011942419.1">
    <property type="nucleotide sequence ID" value="NC_009484.1"/>
</dbReference>
<dbReference type="KEGG" id="acr:Acry_1688"/>
<keyword evidence="3" id="KW-1185">Reference proteome</keyword>
<dbReference type="Gene3D" id="3.40.50.150">
    <property type="entry name" value="Vaccinia Virus protein VP39"/>
    <property type="match status" value="1"/>
</dbReference>
<proteinExistence type="predicted"/>
<feature type="domain" description="Methyltransferase FkbM" evidence="1">
    <location>
        <begin position="99"/>
        <end position="240"/>
    </location>
</feature>
<dbReference type="GO" id="GO:0008168">
    <property type="term" value="F:methyltransferase activity"/>
    <property type="evidence" value="ECO:0007669"/>
    <property type="project" value="UniProtKB-KW"/>
</dbReference>
<organism evidence="2 3">
    <name type="scientific">Acidiphilium cryptum (strain JF-5)</name>
    <dbReference type="NCBI Taxonomy" id="349163"/>
    <lineage>
        <taxon>Bacteria</taxon>
        <taxon>Pseudomonadati</taxon>
        <taxon>Pseudomonadota</taxon>
        <taxon>Alphaproteobacteria</taxon>
        <taxon>Acetobacterales</taxon>
        <taxon>Acidocellaceae</taxon>
        <taxon>Acidiphilium</taxon>
    </lineage>
</organism>
<dbReference type="PANTHER" id="PTHR34203:SF15">
    <property type="entry name" value="SLL1173 PROTEIN"/>
    <property type="match status" value="1"/>
</dbReference>
<dbReference type="EMBL" id="CP000697">
    <property type="protein sequence ID" value="ABQ30893.1"/>
    <property type="molecule type" value="Genomic_DNA"/>
</dbReference>
<evidence type="ECO:0000313" key="2">
    <source>
        <dbReference type="EMBL" id="ABQ30893.1"/>
    </source>
</evidence>
<keyword evidence="2" id="KW-0808">Transferase</keyword>
<name>A5FZ61_ACICJ</name>
<evidence type="ECO:0000259" key="1">
    <source>
        <dbReference type="Pfam" id="PF05050"/>
    </source>
</evidence>
<protein>
    <submittedName>
        <fullName evidence="2">Methyltransferase FkbM family</fullName>
    </submittedName>
</protein>
<sequence>MSIRTFTPLRQTIRAYSALLNISDKISSIEAAMGVPKAAPRHRSKFDIHDRQGLTLLLDRGSIVDRALIDSDAWEREQLDYLFHLARRAGRIGSMMFVDVGAYFGLYSLLALRTGLFDRIHAFEADRDNFAQLQANLLLNDATHAITAANIAVTDTTGTIRFSDSRTHPDGNRAGVGILASGADSYPAPATTIDAALQATGAVIVMKIDVEGHEARVLKGMERTLRNNRVIMQVEIYEAQNDVSLAEIARLGLRRLNTIYPDHYFTNMTDAELDPSVPARPDQTAMAI</sequence>
<dbReference type="NCBIfam" id="TIGR01444">
    <property type="entry name" value="fkbM_fam"/>
    <property type="match status" value="1"/>
</dbReference>
<dbReference type="HOGENOM" id="CLU_965151_0_0_5"/>
<dbReference type="InterPro" id="IPR006342">
    <property type="entry name" value="FkbM_mtfrase"/>
</dbReference>
<dbReference type="SUPFAM" id="SSF53335">
    <property type="entry name" value="S-adenosyl-L-methionine-dependent methyltransferases"/>
    <property type="match status" value="1"/>
</dbReference>
<dbReference type="PANTHER" id="PTHR34203">
    <property type="entry name" value="METHYLTRANSFERASE, FKBM FAMILY PROTEIN"/>
    <property type="match status" value="1"/>
</dbReference>
<dbReference type="InterPro" id="IPR052514">
    <property type="entry name" value="SAM-dependent_MTase"/>
</dbReference>
<dbReference type="eggNOG" id="COG4122">
    <property type="taxonomic scope" value="Bacteria"/>
</dbReference>
<dbReference type="GO" id="GO:0032259">
    <property type="term" value="P:methylation"/>
    <property type="evidence" value="ECO:0007669"/>
    <property type="project" value="UniProtKB-KW"/>
</dbReference>